<accession>A0ABC8WVJ5</accession>
<name>A0ABC8WVJ5_9POAL</name>
<dbReference type="InterPro" id="IPR058209">
    <property type="entry name" value="TPR_BSK1_C"/>
</dbReference>
<dbReference type="PROSITE" id="PS50297">
    <property type="entry name" value="ANK_REP_REGION"/>
    <property type="match status" value="2"/>
</dbReference>
<reference evidence="4" key="1">
    <citation type="submission" date="2024-06" db="EMBL/GenBank/DDBJ databases">
        <authorList>
            <person name="Ryan C."/>
        </authorList>
    </citation>
    <scope>NUCLEOTIDE SEQUENCE [LARGE SCALE GENOMIC DNA]</scope>
</reference>
<dbReference type="Proteomes" id="UP001497457">
    <property type="component" value="Chromosome 13rd"/>
</dbReference>
<feature type="repeat" description="ANK" evidence="1">
    <location>
        <begin position="128"/>
        <end position="160"/>
    </location>
</feature>
<dbReference type="Pfam" id="PF00023">
    <property type="entry name" value="Ank"/>
    <property type="match status" value="1"/>
</dbReference>
<reference evidence="3 4" key="2">
    <citation type="submission" date="2024-10" db="EMBL/GenBank/DDBJ databases">
        <authorList>
            <person name="Ryan C."/>
        </authorList>
    </citation>
    <scope>NUCLEOTIDE SEQUENCE [LARGE SCALE GENOMIC DNA]</scope>
</reference>
<dbReference type="PROSITE" id="PS50088">
    <property type="entry name" value="ANK_REPEAT"/>
    <property type="match status" value="3"/>
</dbReference>
<dbReference type="Gene3D" id="1.25.40.10">
    <property type="entry name" value="Tetratricopeptide repeat domain"/>
    <property type="match status" value="1"/>
</dbReference>
<protein>
    <recommendedName>
        <fullName evidence="2">Serine/threonine-protein kinase BSK1-like TPR repeats domain-containing protein</fullName>
    </recommendedName>
</protein>
<organism evidence="3 4">
    <name type="scientific">Urochloa decumbens</name>
    <dbReference type="NCBI Taxonomy" id="240449"/>
    <lineage>
        <taxon>Eukaryota</taxon>
        <taxon>Viridiplantae</taxon>
        <taxon>Streptophyta</taxon>
        <taxon>Embryophyta</taxon>
        <taxon>Tracheophyta</taxon>
        <taxon>Spermatophyta</taxon>
        <taxon>Magnoliopsida</taxon>
        <taxon>Liliopsida</taxon>
        <taxon>Poales</taxon>
        <taxon>Poaceae</taxon>
        <taxon>PACMAD clade</taxon>
        <taxon>Panicoideae</taxon>
        <taxon>Panicodae</taxon>
        <taxon>Paniceae</taxon>
        <taxon>Melinidinae</taxon>
        <taxon>Urochloa</taxon>
    </lineage>
</organism>
<dbReference type="InterPro" id="IPR036770">
    <property type="entry name" value="Ankyrin_rpt-contain_sf"/>
</dbReference>
<dbReference type="PRINTS" id="PR01415">
    <property type="entry name" value="ANKYRIN"/>
</dbReference>
<proteinExistence type="predicted"/>
<evidence type="ECO:0000313" key="4">
    <source>
        <dbReference type="Proteomes" id="UP001497457"/>
    </source>
</evidence>
<dbReference type="SUPFAM" id="SSF48452">
    <property type="entry name" value="TPR-like"/>
    <property type="match status" value="1"/>
</dbReference>
<dbReference type="SMART" id="SM00028">
    <property type="entry name" value="TPR"/>
    <property type="match status" value="2"/>
</dbReference>
<keyword evidence="1" id="KW-0040">ANK repeat</keyword>
<dbReference type="Pfam" id="PF12796">
    <property type="entry name" value="Ank_2"/>
    <property type="match status" value="2"/>
</dbReference>
<dbReference type="AlphaFoldDB" id="A0ABC8WVJ5"/>
<feature type="repeat" description="ANK" evidence="1">
    <location>
        <begin position="95"/>
        <end position="127"/>
    </location>
</feature>
<feature type="repeat" description="ANK" evidence="1">
    <location>
        <begin position="225"/>
        <end position="258"/>
    </location>
</feature>
<dbReference type="PANTHER" id="PTHR46224">
    <property type="entry name" value="ANKYRIN REPEAT FAMILY PROTEIN"/>
    <property type="match status" value="1"/>
</dbReference>
<keyword evidence="4" id="KW-1185">Reference proteome</keyword>
<dbReference type="Gene3D" id="1.25.40.20">
    <property type="entry name" value="Ankyrin repeat-containing domain"/>
    <property type="match status" value="2"/>
</dbReference>
<feature type="domain" description="Serine/threonine-protein kinase BSK1-like TPR repeats" evidence="2">
    <location>
        <begin position="320"/>
        <end position="393"/>
    </location>
</feature>
<dbReference type="InterPro" id="IPR051616">
    <property type="entry name" value="Cul2-RING_E3_ligase_SR"/>
</dbReference>
<dbReference type="InterPro" id="IPR019734">
    <property type="entry name" value="TPR_rpt"/>
</dbReference>
<dbReference type="SMART" id="SM00248">
    <property type="entry name" value="ANK"/>
    <property type="match status" value="6"/>
</dbReference>
<dbReference type="Pfam" id="PF25575">
    <property type="entry name" value="TPR_BSK1_C"/>
    <property type="match status" value="1"/>
</dbReference>
<evidence type="ECO:0000259" key="2">
    <source>
        <dbReference type="Pfam" id="PF25575"/>
    </source>
</evidence>
<dbReference type="EMBL" id="OZ075123">
    <property type="protein sequence ID" value="CAL4915727.1"/>
    <property type="molecule type" value="Genomic_DNA"/>
</dbReference>
<gene>
    <name evidence="3" type="ORF">URODEC1_LOCUS17684</name>
</gene>
<dbReference type="SUPFAM" id="SSF48403">
    <property type="entry name" value="Ankyrin repeat"/>
    <property type="match status" value="1"/>
</dbReference>
<sequence length="442" mass="48034">MDKAAPFVYHSFPTDGSMESTLLKAALDGDLGRIKGIVKSLGIQNRNRAAVFSFTMGGFGVLHCAACQGHLELCKYLVEELGGDPNMAGDVGPLAGATPFMTSAQSGDISTVKYLLDHGGDLMKADERGRTALHYAVCTGSSAVTEFLLSKGIPVDIDYGHGTPLYHASINEQDKTVKILLNHHADPNIIFCGIGTPLNGALIYRSLKCLKLLIKAGADVNGKGCAMSPLVFATGYGGYTNFIRLLLKAGADPNIPDDLGKLPIELAAARDCREEVEMLFPLTSPIPNVRNWSIDGIISHAKMEKAKPMKEEDIKVIKAKLRSQADKAFRVKEYDVASKIYTEVIKCDGLDATLYSNRSLCKLKLGDGKGALSDAYRCRMLRPDWEKACYGQAAAHMLLKEYKQACDALLDAQKLDPGNEEIERELSKAIELMKISPDEDEE</sequence>
<dbReference type="InterPro" id="IPR002110">
    <property type="entry name" value="Ankyrin_rpt"/>
</dbReference>
<evidence type="ECO:0000313" key="3">
    <source>
        <dbReference type="EMBL" id="CAL4915727.1"/>
    </source>
</evidence>
<evidence type="ECO:0000256" key="1">
    <source>
        <dbReference type="PROSITE-ProRule" id="PRU00023"/>
    </source>
</evidence>
<dbReference type="PANTHER" id="PTHR46224:SF10">
    <property type="entry name" value="OS01G0189100 PROTEIN"/>
    <property type="match status" value="1"/>
</dbReference>
<dbReference type="InterPro" id="IPR011990">
    <property type="entry name" value="TPR-like_helical_dom_sf"/>
</dbReference>